<keyword evidence="2" id="KW-1185">Reference proteome</keyword>
<protein>
    <submittedName>
        <fullName evidence="1">2-oxoglutarate-dependent dioxygenase</fullName>
    </submittedName>
</protein>
<sequence>MGSENPPRLPIVDFSKPDLKPGTPEWDSVKSQVRQALEEYGCFEALFNKVPLELRKAIFGALEELFDLSLQTKLRNRSKKPFHGYVGQYPQVPLYESMGIDDANIVEKVESMTNILWPEGNQSFSKTIQSFSEQVSELDQIIRRMILESLGLEKYMEEHMNSTNYLLRVMKYKGPQTTETKLGLNGHTDKNIVTILYQNQVEGLEVQTKNGEWINAKPSAHSFIAMIGDSLYAWTNGRLHSPYHRVMMSGNEARYSAGLFSIPKGGYIIKAPEELVDEEHPLLFKPFDHVEFLGFYYTEAGQRVPSALKTYCGV</sequence>
<comment type="caution">
    <text evidence="1">The sequence shown here is derived from an EMBL/GenBank/DDBJ whole genome shotgun (WGS) entry which is preliminary data.</text>
</comment>
<dbReference type="Proteomes" id="UP001164539">
    <property type="component" value="Chromosome 5"/>
</dbReference>
<accession>A0ACC1Y4C0</accession>
<dbReference type="EMBL" id="CM051398">
    <property type="protein sequence ID" value="KAJ4718231.1"/>
    <property type="molecule type" value="Genomic_DNA"/>
</dbReference>
<name>A0ACC1Y4C0_MELAZ</name>
<keyword evidence="1" id="KW-0223">Dioxygenase</keyword>
<proteinExistence type="predicted"/>
<reference evidence="1 2" key="1">
    <citation type="journal article" date="2023" name="Science">
        <title>Complex scaffold remodeling in plant triterpene biosynthesis.</title>
        <authorList>
            <person name="De La Pena R."/>
            <person name="Hodgson H."/>
            <person name="Liu J.C."/>
            <person name="Stephenson M.J."/>
            <person name="Martin A.C."/>
            <person name="Owen C."/>
            <person name="Harkess A."/>
            <person name="Leebens-Mack J."/>
            <person name="Jimenez L.E."/>
            <person name="Osbourn A."/>
            <person name="Sattely E.S."/>
        </authorList>
    </citation>
    <scope>NUCLEOTIDE SEQUENCE [LARGE SCALE GENOMIC DNA]</scope>
    <source>
        <strain evidence="2">cv. JPN11</strain>
        <tissue evidence="1">Leaf</tissue>
    </source>
</reference>
<gene>
    <name evidence="1" type="ORF">OWV82_009937</name>
</gene>
<keyword evidence="1" id="KW-0560">Oxidoreductase</keyword>
<evidence type="ECO:0000313" key="1">
    <source>
        <dbReference type="EMBL" id="KAJ4718231.1"/>
    </source>
</evidence>
<organism evidence="1 2">
    <name type="scientific">Melia azedarach</name>
    <name type="common">Chinaberry tree</name>
    <dbReference type="NCBI Taxonomy" id="155640"/>
    <lineage>
        <taxon>Eukaryota</taxon>
        <taxon>Viridiplantae</taxon>
        <taxon>Streptophyta</taxon>
        <taxon>Embryophyta</taxon>
        <taxon>Tracheophyta</taxon>
        <taxon>Spermatophyta</taxon>
        <taxon>Magnoliopsida</taxon>
        <taxon>eudicotyledons</taxon>
        <taxon>Gunneridae</taxon>
        <taxon>Pentapetalae</taxon>
        <taxon>rosids</taxon>
        <taxon>malvids</taxon>
        <taxon>Sapindales</taxon>
        <taxon>Meliaceae</taxon>
        <taxon>Melia</taxon>
    </lineage>
</organism>
<evidence type="ECO:0000313" key="2">
    <source>
        <dbReference type="Proteomes" id="UP001164539"/>
    </source>
</evidence>